<feature type="region of interest" description="Disordered" evidence="1">
    <location>
        <begin position="50"/>
        <end position="74"/>
    </location>
</feature>
<protein>
    <submittedName>
        <fullName evidence="2">Uncharacterized protein</fullName>
    </submittedName>
</protein>
<dbReference type="EMBL" id="BAABLP010000002">
    <property type="protein sequence ID" value="GAA4741931.1"/>
    <property type="molecule type" value="Genomic_DNA"/>
</dbReference>
<evidence type="ECO:0000256" key="1">
    <source>
        <dbReference type="SAM" id="MobiDB-lite"/>
    </source>
</evidence>
<evidence type="ECO:0000313" key="2">
    <source>
        <dbReference type="EMBL" id="GAA4741931.1"/>
    </source>
</evidence>
<evidence type="ECO:0000313" key="3">
    <source>
        <dbReference type="Proteomes" id="UP001500121"/>
    </source>
</evidence>
<keyword evidence="3" id="KW-1185">Reference proteome</keyword>
<comment type="caution">
    <text evidence="2">The sequence shown here is derived from an EMBL/GenBank/DDBJ whole genome shotgun (WGS) entry which is preliminary data.</text>
</comment>
<gene>
    <name evidence="2" type="ORF">GCM10025783_11540</name>
</gene>
<name>A0ABP8YZI4_9MICO</name>
<proteinExistence type="predicted"/>
<accession>A0ABP8YZI4</accession>
<sequence length="74" mass="7625">MDHGLAPVGGDRRHVAQVVLEQQLGFGLGVHASIHAPEGAEEAEACAVPRESSAMQRARTGADLASPTGRPSGR</sequence>
<reference evidence="3" key="1">
    <citation type="journal article" date="2019" name="Int. J. Syst. Evol. Microbiol.">
        <title>The Global Catalogue of Microorganisms (GCM) 10K type strain sequencing project: providing services to taxonomists for standard genome sequencing and annotation.</title>
        <authorList>
            <consortium name="The Broad Institute Genomics Platform"/>
            <consortium name="The Broad Institute Genome Sequencing Center for Infectious Disease"/>
            <person name="Wu L."/>
            <person name="Ma J."/>
        </authorList>
    </citation>
    <scope>NUCLEOTIDE SEQUENCE [LARGE SCALE GENOMIC DNA]</scope>
    <source>
        <strain evidence="3">JCM 19015</strain>
    </source>
</reference>
<organism evidence="2 3">
    <name type="scientific">Amnibacterium soli</name>
    <dbReference type="NCBI Taxonomy" id="1282736"/>
    <lineage>
        <taxon>Bacteria</taxon>
        <taxon>Bacillati</taxon>
        <taxon>Actinomycetota</taxon>
        <taxon>Actinomycetes</taxon>
        <taxon>Micrococcales</taxon>
        <taxon>Microbacteriaceae</taxon>
        <taxon>Amnibacterium</taxon>
    </lineage>
</organism>
<dbReference type="Proteomes" id="UP001500121">
    <property type="component" value="Unassembled WGS sequence"/>
</dbReference>